<evidence type="ECO:0000259" key="9">
    <source>
        <dbReference type="SMART" id="SM00848"/>
    </source>
</evidence>
<dbReference type="OrthoDB" id="10253408at2759"/>
<feature type="domain" description="Cathepsin propeptide inhibitor" evidence="9">
    <location>
        <begin position="21"/>
        <end position="81"/>
    </location>
</feature>
<keyword evidence="3" id="KW-0378">Hydrolase</keyword>
<keyword evidence="7" id="KW-0732">Signal</keyword>
<dbReference type="HOGENOM" id="CLU_012184_1_0_1"/>
<dbReference type="InterPro" id="IPR025661">
    <property type="entry name" value="Pept_asp_AS"/>
</dbReference>
<evidence type="ECO:0000313" key="13">
    <source>
        <dbReference type="Proteomes" id="UP000019118"/>
    </source>
</evidence>
<keyword evidence="6" id="KW-1015">Disulfide bond</keyword>
<evidence type="ECO:0000313" key="12">
    <source>
        <dbReference type="EnsemblMetazoa" id="XP_019754074.1"/>
    </source>
</evidence>
<keyword evidence="5" id="KW-0865">Zymogen</keyword>
<accession>N6UGC5</accession>
<dbReference type="InterPro" id="IPR038765">
    <property type="entry name" value="Papain-like_cys_pep_sf"/>
</dbReference>
<dbReference type="SMART" id="SM00848">
    <property type="entry name" value="Inhibitor_I29"/>
    <property type="match status" value="1"/>
</dbReference>
<evidence type="ECO:0000313" key="11">
    <source>
        <dbReference type="EMBL" id="ERL87511.1"/>
    </source>
</evidence>
<dbReference type="EMBL" id="KB631964">
    <property type="protein sequence ID" value="ERL87511.1"/>
    <property type="molecule type" value="Genomic_DNA"/>
</dbReference>
<dbReference type="EMBL" id="KB740363">
    <property type="protein sequence ID" value="ENN80810.1"/>
    <property type="molecule type" value="Genomic_DNA"/>
</dbReference>
<feature type="domain" description="Peptidase C1A papain C-terminal" evidence="8">
    <location>
        <begin position="107"/>
        <end position="313"/>
    </location>
</feature>
<dbReference type="AlphaFoldDB" id="N6UGC5"/>
<feature type="signal peptide" evidence="7">
    <location>
        <begin position="1"/>
        <end position="17"/>
    </location>
</feature>
<dbReference type="PANTHER" id="PTHR12411">
    <property type="entry name" value="CYSTEINE PROTEASE FAMILY C1-RELATED"/>
    <property type="match status" value="1"/>
</dbReference>
<dbReference type="PROSITE" id="PS00639">
    <property type="entry name" value="THIOL_PROTEASE_HIS"/>
    <property type="match status" value="1"/>
</dbReference>
<organism evidence="10">
    <name type="scientific">Dendroctonus ponderosae</name>
    <name type="common">Mountain pine beetle</name>
    <dbReference type="NCBI Taxonomy" id="77166"/>
    <lineage>
        <taxon>Eukaryota</taxon>
        <taxon>Metazoa</taxon>
        <taxon>Ecdysozoa</taxon>
        <taxon>Arthropoda</taxon>
        <taxon>Hexapoda</taxon>
        <taxon>Insecta</taxon>
        <taxon>Pterygota</taxon>
        <taxon>Neoptera</taxon>
        <taxon>Endopterygota</taxon>
        <taxon>Coleoptera</taxon>
        <taxon>Polyphaga</taxon>
        <taxon>Cucujiformia</taxon>
        <taxon>Curculionidae</taxon>
        <taxon>Scolytinae</taxon>
        <taxon>Dendroctonus</taxon>
    </lineage>
</organism>
<name>N6UGC5_DENPD</name>
<evidence type="ECO:0000256" key="6">
    <source>
        <dbReference type="ARBA" id="ARBA00023157"/>
    </source>
</evidence>
<comment type="similarity">
    <text evidence="1">Belongs to the peptidase C1 family.</text>
</comment>
<evidence type="ECO:0008006" key="15">
    <source>
        <dbReference type="Google" id="ProtNLM"/>
    </source>
</evidence>
<dbReference type="Gene3D" id="3.90.70.10">
    <property type="entry name" value="Cysteine proteinases"/>
    <property type="match status" value="1"/>
</dbReference>
<dbReference type="SMART" id="SM00645">
    <property type="entry name" value="Pept_C1"/>
    <property type="match status" value="1"/>
</dbReference>
<gene>
    <name evidence="12" type="primary">109533245</name>
    <name evidence="11" type="ORF">D910_04903</name>
    <name evidence="10" type="ORF">YQE_02781</name>
</gene>
<dbReference type="OMA" id="MYENYSS"/>
<evidence type="ECO:0000313" key="14">
    <source>
        <dbReference type="Proteomes" id="UP000030742"/>
    </source>
</evidence>
<sequence>MLGFLLLIVFLLPRGFGQTSFQGFLLRHNKSYSSTAELQLRQQLYNQTVAEVEEHNRKFAAGLVSYSLAINQFADLTPEEISSRFQTLPRKSPNSSTLFHLRNSSFISDSVDWRQKEVVTAVKDQGNCGACWAFSATGALEGQLALKYHNLTSISEQQLLDCDKDNNGCSGGTVQEAFEYARKHSLISEVLYPYQATQGSCRTGHPGLVRSGGYVDIAEGNETELQQAVAFIGPVSVAINADRIIKYSSGVFDDSCSTTVNHGLLAVGFGNESGQLYWILKNSWGPSWGEDGYIRMVMGKGLCGIALQACYPVGVTNQASTRSHLFNYWLAWMGLFVLVVGKWNL</sequence>
<feature type="non-terminal residue" evidence="10">
    <location>
        <position position="1"/>
    </location>
</feature>
<proteinExistence type="inferred from homology"/>
<dbReference type="InterPro" id="IPR013201">
    <property type="entry name" value="Prot_inhib_I29"/>
</dbReference>
<dbReference type="Pfam" id="PF00112">
    <property type="entry name" value="Peptidase_C1"/>
    <property type="match status" value="1"/>
</dbReference>
<dbReference type="PROSITE" id="PS00640">
    <property type="entry name" value="THIOL_PROTEASE_ASN"/>
    <property type="match status" value="1"/>
</dbReference>
<dbReference type="CDD" id="cd02248">
    <property type="entry name" value="Peptidase_C1A"/>
    <property type="match status" value="1"/>
</dbReference>
<reference evidence="13 14" key="1">
    <citation type="journal article" date="2013" name="Genome Biol.">
        <title>Draft genome of the mountain pine beetle, Dendroctonus ponderosae Hopkins, a major forest pest.</title>
        <authorList>
            <person name="Keeling C.I."/>
            <person name="Yuen M.M."/>
            <person name="Liao N.Y."/>
            <person name="Docking T.R."/>
            <person name="Chan S.K."/>
            <person name="Taylor G.A."/>
            <person name="Palmquist D.L."/>
            <person name="Jackman S.D."/>
            <person name="Nguyen A."/>
            <person name="Li M."/>
            <person name="Henderson H."/>
            <person name="Janes J.K."/>
            <person name="Zhao Y."/>
            <person name="Pandoh P."/>
            <person name="Moore R."/>
            <person name="Sperling F.A."/>
            <person name="Huber D.P."/>
            <person name="Birol I."/>
            <person name="Jones S.J."/>
            <person name="Bohlmann J."/>
        </authorList>
    </citation>
    <scope>NUCLEOTIDE SEQUENCE</scope>
</reference>
<dbReference type="InterPro" id="IPR000668">
    <property type="entry name" value="Peptidase_C1A_C"/>
</dbReference>
<dbReference type="EnsemblMetazoa" id="XM_019898515.1">
    <property type="protein sequence ID" value="XP_019754074.1"/>
    <property type="gene ID" value="LOC109533245"/>
</dbReference>
<evidence type="ECO:0000313" key="10">
    <source>
        <dbReference type="EMBL" id="ENN80810.1"/>
    </source>
</evidence>
<evidence type="ECO:0000256" key="1">
    <source>
        <dbReference type="ARBA" id="ARBA00008455"/>
    </source>
</evidence>
<evidence type="ECO:0000256" key="5">
    <source>
        <dbReference type="ARBA" id="ARBA00023145"/>
    </source>
</evidence>
<dbReference type="PROSITE" id="PS00139">
    <property type="entry name" value="THIOL_PROTEASE_CYS"/>
    <property type="match status" value="1"/>
</dbReference>
<dbReference type="SUPFAM" id="SSF54001">
    <property type="entry name" value="Cysteine proteinases"/>
    <property type="match status" value="1"/>
</dbReference>
<dbReference type="Proteomes" id="UP000030742">
    <property type="component" value="Unassembled WGS sequence"/>
</dbReference>
<protein>
    <recommendedName>
        <fullName evidence="15">Peptidase C1A papain C-terminal domain-containing protein</fullName>
    </recommendedName>
</protein>
<dbReference type="InterPro" id="IPR013128">
    <property type="entry name" value="Peptidase_C1A"/>
</dbReference>
<feature type="chain" id="PRO_5010896541" description="Peptidase C1A papain C-terminal domain-containing protein" evidence="7">
    <location>
        <begin position="18"/>
        <end position="345"/>
    </location>
</feature>
<dbReference type="GO" id="GO:0008234">
    <property type="term" value="F:cysteine-type peptidase activity"/>
    <property type="evidence" value="ECO:0007669"/>
    <property type="project" value="UniProtKB-KW"/>
</dbReference>
<dbReference type="Pfam" id="PF08246">
    <property type="entry name" value="Inhibitor_I29"/>
    <property type="match status" value="1"/>
</dbReference>
<dbReference type="InterPro" id="IPR025660">
    <property type="entry name" value="Pept_his_AS"/>
</dbReference>
<dbReference type="Proteomes" id="UP000019118">
    <property type="component" value="Unassembled WGS sequence"/>
</dbReference>
<keyword evidence="2" id="KW-0645">Protease</keyword>
<dbReference type="FunFam" id="3.90.70.10:FF:000006">
    <property type="entry name" value="Cathepsin S"/>
    <property type="match status" value="1"/>
</dbReference>
<dbReference type="PRINTS" id="PR00705">
    <property type="entry name" value="PAPAIN"/>
</dbReference>
<evidence type="ECO:0000256" key="2">
    <source>
        <dbReference type="ARBA" id="ARBA00022670"/>
    </source>
</evidence>
<dbReference type="InterPro" id="IPR000169">
    <property type="entry name" value="Pept_cys_AS"/>
</dbReference>
<reference evidence="12" key="2">
    <citation type="submission" date="2024-08" db="UniProtKB">
        <authorList>
            <consortium name="EnsemblMetazoa"/>
        </authorList>
    </citation>
    <scope>IDENTIFICATION</scope>
</reference>
<evidence type="ECO:0000259" key="8">
    <source>
        <dbReference type="SMART" id="SM00645"/>
    </source>
</evidence>
<evidence type="ECO:0000256" key="7">
    <source>
        <dbReference type="SAM" id="SignalP"/>
    </source>
</evidence>
<evidence type="ECO:0000256" key="4">
    <source>
        <dbReference type="ARBA" id="ARBA00022807"/>
    </source>
</evidence>
<evidence type="ECO:0000256" key="3">
    <source>
        <dbReference type="ARBA" id="ARBA00022801"/>
    </source>
</evidence>
<dbReference type="InterPro" id="IPR039417">
    <property type="entry name" value="Peptidase_C1A_papain-like"/>
</dbReference>
<dbReference type="KEGG" id="dpa:109533245"/>
<dbReference type="GO" id="GO:0006508">
    <property type="term" value="P:proteolysis"/>
    <property type="evidence" value="ECO:0007669"/>
    <property type="project" value="UniProtKB-KW"/>
</dbReference>
<keyword evidence="4" id="KW-0788">Thiol protease</keyword>
<dbReference type="STRING" id="77166.N6UGC5"/>
<keyword evidence="13" id="KW-1185">Reference proteome</keyword>